<accession>A0A7G7MPG8</accession>
<dbReference type="InterPro" id="IPR050957">
    <property type="entry name" value="BMP_lipoprotein"/>
</dbReference>
<proteinExistence type="predicted"/>
<dbReference type="AlphaFoldDB" id="A0A7G7MPG8"/>
<evidence type="ECO:0000256" key="5">
    <source>
        <dbReference type="ARBA" id="ARBA00023288"/>
    </source>
</evidence>
<dbReference type="PANTHER" id="PTHR34296:SF2">
    <property type="entry name" value="ABC TRANSPORTER GUANOSINE-BINDING PROTEIN NUPN"/>
    <property type="match status" value="1"/>
</dbReference>
<dbReference type="GO" id="GO:0005886">
    <property type="term" value="C:plasma membrane"/>
    <property type="evidence" value="ECO:0007669"/>
    <property type="project" value="UniProtKB-SubCell"/>
</dbReference>
<evidence type="ECO:0000313" key="9">
    <source>
        <dbReference type="Proteomes" id="UP000515728"/>
    </source>
</evidence>
<dbReference type="Proteomes" id="UP000515728">
    <property type="component" value="Chromosome"/>
</dbReference>
<keyword evidence="9" id="KW-1185">Reference proteome</keyword>
<feature type="region of interest" description="Disordered" evidence="6">
    <location>
        <begin position="1"/>
        <end position="39"/>
    </location>
</feature>
<feature type="domain" description="ABC transporter substrate-binding protein PnrA-like" evidence="7">
    <location>
        <begin position="112"/>
        <end position="368"/>
    </location>
</feature>
<organism evidence="8 9">
    <name type="scientific">Pseudonocardia petroleophila</name>
    <dbReference type="NCBI Taxonomy" id="37331"/>
    <lineage>
        <taxon>Bacteria</taxon>
        <taxon>Bacillati</taxon>
        <taxon>Actinomycetota</taxon>
        <taxon>Actinomycetes</taxon>
        <taxon>Pseudonocardiales</taxon>
        <taxon>Pseudonocardiaceae</taxon>
        <taxon>Pseudonocardia</taxon>
    </lineage>
</organism>
<dbReference type="Pfam" id="PF02608">
    <property type="entry name" value="Bmp"/>
    <property type="match status" value="1"/>
</dbReference>
<sequence length="420" mass="42335">MVNPRPPGLRFPVARTAAPLPRNPGPTRCTGQNRRHPSVRNRRGLAVAAAVLSSALVLAGCARDTGTPAAGGDAAATECARNPAPAAAGGAAPTAAPIAPNADASALRVGLAFDVGGRGDQSFNDSAYAGLEQAVAELGLVQANTREVAAATGESEDARVSRLRQLATDGFSPIVAVGFAYSESLTTVAAEFPDTQFAIVDSVVDLPNVTSLTFAAEQGSFLVGAAAALRTTSCQIGFVGGVEVPLIQAFEAGYVQGAKAVAPDIQVDVDYISPAGDFSGFNDPARGTEVTRGQLDGGADVVYHAAGGSGQGVFEAVASATTADAPKYAIGVDSDQYNTVAAPTNEVIMTSMLKRVDVAVFNYINAVAGGDTTVIPPVFDLSVDGVGYSTTGGGVDDIAADLDAYKAAIISGDITVSSTP</sequence>
<dbReference type="CDD" id="cd06354">
    <property type="entry name" value="PBP1_PrnA-like"/>
    <property type="match status" value="1"/>
</dbReference>
<keyword evidence="3" id="KW-0732">Signal</keyword>
<dbReference type="PANTHER" id="PTHR34296">
    <property type="entry name" value="TRANSCRIPTIONAL ACTIVATOR PROTEIN MED"/>
    <property type="match status" value="1"/>
</dbReference>
<evidence type="ECO:0000256" key="4">
    <source>
        <dbReference type="ARBA" id="ARBA00023136"/>
    </source>
</evidence>
<dbReference type="EMBL" id="CP060131">
    <property type="protein sequence ID" value="QNG54679.1"/>
    <property type="molecule type" value="Genomic_DNA"/>
</dbReference>
<keyword evidence="5" id="KW-0449">Lipoprotein</keyword>
<evidence type="ECO:0000256" key="6">
    <source>
        <dbReference type="SAM" id="MobiDB-lite"/>
    </source>
</evidence>
<dbReference type="Gene3D" id="3.40.50.2300">
    <property type="match status" value="2"/>
</dbReference>
<dbReference type="KEGG" id="ppel:H6H00_12815"/>
<evidence type="ECO:0000256" key="3">
    <source>
        <dbReference type="ARBA" id="ARBA00022729"/>
    </source>
</evidence>
<evidence type="ECO:0000256" key="1">
    <source>
        <dbReference type="ARBA" id="ARBA00004236"/>
    </source>
</evidence>
<protein>
    <submittedName>
        <fullName evidence="8">BMP family ABC transporter substrate-binding protein</fullName>
    </submittedName>
</protein>
<dbReference type="InterPro" id="IPR003760">
    <property type="entry name" value="PnrA-like"/>
</dbReference>
<name>A0A7G7MPG8_9PSEU</name>
<keyword evidence="2" id="KW-1003">Cell membrane</keyword>
<reference evidence="8 9" key="1">
    <citation type="submission" date="2020-08" db="EMBL/GenBank/DDBJ databases">
        <authorList>
            <person name="Mo P."/>
        </authorList>
    </citation>
    <scope>NUCLEOTIDE SEQUENCE [LARGE SCALE GENOMIC DNA]</scope>
    <source>
        <strain evidence="8 9">CGMCC 4.1532</strain>
    </source>
</reference>
<evidence type="ECO:0000256" key="2">
    <source>
        <dbReference type="ARBA" id="ARBA00022475"/>
    </source>
</evidence>
<evidence type="ECO:0000313" key="8">
    <source>
        <dbReference type="EMBL" id="QNG54679.1"/>
    </source>
</evidence>
<keyword evidence="4" id="KW-0472">Membrane</keyword>
<gene>
    <name evidence="8" type="ORF">H6H00_12815</name>
</gene>
<comment type="subcellular location">
    <subcellularLocation>
        <location evidence="1">Cell membrane</location>
    </subcellularLocation>
</comment>
<evidence type="ECO:0000259" key="7">
    <source>
        <dbReference type="Pfam" id="PF02608"/>
    </source>
</evidence>